<organism evidence="10 11">
    <name type="scientific">Desulfovibrio desulfuricans</name>
    <dbReference type="NCBI Taxonomy" id="876"/>
    <lineage>
        <taxon>Bacteria</taxon>
        <taxon>Pseudomonadati</taxon>
        <taxon>Thermodesulfobacteriota</taxon>
        <taxon>Desulfovibrionia</taxon>
        <taxon>Desulfovibrionales</taxon>
        <taxon>Desulfovibrionaceae</taxon>
        <taxon>Desulfovibrio</taxon>
    </lineage>
</organism>
<reference evidence="11" key="1">
    <citation type="submission" date="2016-11" db="EMBL/GenBank/DDBJ databases">
        <authorList>
            <person name="Jaros S."/>
            <person name="Januszkiewicz K."/>
            <person name="Wedrychowicz H."/>
        </authorList>
    </citation>
    <scope>NUCLEOTIDE SEQUENCE [LARGE SCALE GENOMIC DNA]</scope>
    <source>
        <strain evidence="11">DSM 7057</strain>
    </source>
</reference>
<protein>
    <submittedName>
        <fullName evidence="10">Small multidrug resistance pump</fullName>
    </submittedName>
</protein>
<dbReference type="PANTHER" id="PTHR30561">
    <property type="entry name" value="SMR FAMILY PROTON-DEPENDENT DRUG EFFLUX TRANSPORTER SUGE"/>
    <property type="match status" value="1"/>
</dbReference>
<evidence type="ECO:0000256" key="2">
    <source>
        <dbReference type="ARBA" id="ARBA00022448"/>
    </source>
</evidence>
<dbReference type="GO" id="GO:0005886">
    <property type="term" value="C:plasma membrane"/>
    <property type="evidence" value="ECO:0007669"/>
    <property type="project" value="UniProtKB-SubCell"/>
</dbReference>
<dbReference type="InterPro" id="IPR000390">
    <property type="entry name" value="Small_drug/metabolite_transptr"/>
</dbReference>
<dbReference type="AlphaFoldDB" id="A0AA94HQ95"/>
<evidence type="ECO:0000313" key="11">
    <source>
        <dbReference type="Proteomes" id="UP000182680"/>
    </source>
</evidence>
<name>A0AA94HQ95_DESDE</name>
<evidence type="ECO:0000256" key="4">
    <source>
        <dbReference type="ARBA" id="ARBA00022692"/>
    </source>
</evidence>
<accession>A0AA94HQ95</accession>
<dbReference type="EMBL" id="FPIW01000002">
    <property type="protein sequence ID" value="SFW13118.1"/>
    <property type="molecule type" value="Genomic_DNA"/>
</dbReference>
<sequence>MPGEHAGFVRFLNVEALVVAAYDGLYEESMHPATLAYLQLGGAILLEVIATSCLKQSEGMSRLVPTVTALVGYGFSFFLLSLVLKVIPMGVSYGIWSGVGIVIVSIIGLVFFGQKLDLAACIGLGFIVVGVLVINFFSSSVPH</sequence>
<feature type="transmembrane region" description="Helical" evidence="9">
    <location>
        <begin position="93"/>
        <end position="111"/>
    </location>
</feature>
<keyword evidence="3" id="KW-1003">Cell membrane</keyword>
<keyword evidence="4 8" id="KW-0812">Transmembrane</keyword>
<dbReference type="PANTHER" id="PTHR30561:SF1">
    <property type="entry name" value="MULTIDRUG TRANSPORTER EMRE"/>
    <property type="match status" value="1"/>
</dbReference>
<evidence type="ECO:0000256" key="7">
    <source>
        <dbReference type="ARBA" id="ARBA00038032"/>
    </source>
</evidence>
<evidence type="ECO:0000313" key="10">
    <source>
        <dbReference type="EMBL" id="SFW13118.1"/>
    </source>
</evidence>
<feature type="transmembrane region" description="Helical" evidence="9">
    <location>
        <begin position="66"/>
        <end position="87"/>
    </location>
</feature>
<keyword evidence="5 9" id="KW-1133">Transmembrane helix</keyword>
<comment type="caution">
    <text evidence="10">The sequence shown here is derived from an EMBL/GenBank/DDBJ whole genome shotgun (WGS) entry which is preliminary data.</text>
</comment>
<comment type="similarity">
    <text evidence="7 8">Belongs to the drug/metabolite transporter (DMT) superfamily. Small multidrug resistance (SMR) (TC 2.A.7.1) family.</text>
</comment>
<dbReference type="FunFam" id="1.10.3730.20:FF:000001">
    <property type="entry name" value="Quaternary ammonium compound resistance transporter SugE"/>
    <property type="match status" value="1"/>
</dbReference>
<evidence type="ECO:0000256" key="3">
    <source>
        <dbReference type="ARBA" id="ARBA00022475"/>
    </source>
</evidence>
<evidence type="ECO:0000256" key="1">
    <source>
        <dbReference type="ARBA" id="ARBA00004651"/>
    </source>
</evidence>
<keyword evidence="6 9" id="KW-0472">Membrane</keyword>
<feature type="transmembrane region" description="Helical" evidence="9">
    <location>
        <begin position="35"/>
        <end position="54"/>
    </location>
</feature>
<dbReference type="GO" id="GO:0022857">
    <property type="term" value="F:transmembrane transporter activity"/>
    <property type="evidence" value="ECO:0007669"/>
    <property type="project" value="InterPro"/>
</dbReference>
<evidence type="ECO:0000256" key="6">
    <source>
        <dbReference type="ARBA" id="ARBA00023136"/>
    </source>
</evidence>
<comment type="subcellular location">
    <subcellularLocation>
        <location evidence="1 8">Cell membrane</location>
        <topology evidence="1 8">Multi-pass membrane protein</topology>
    </subcellularLocation>
</comment>
<dbReference type="Proteomes" id="UP000182680">
    <property type="component" value="Unassembled WGS sequence"/>
</dbReference>
<gene>
    <name evidence="10" type="ORF">SAMN02910291_00133</name>
</gene>
<evidence type="ECO:0000256" key="8">
    <source>
        <dbReference type="RuleBase" id="RU003942"/>
    </source>
</evidence>
<dbReference type="InterPro" id="IPR037185">
    <property type="entry name" value="EmrE-like"/>
</dbReference>
<dbReference type="Pfam" id="PF00893">
    <property type="entry name" value="Multi_Drug_Res"/>
    <property type="match status" value="1"/>
</dbReference>
<evidence type="ECO:0000256" key="9">
    <source>
        <dbReference type="SAM" id="Phobius"/>
    </source>
</evidence>
<dbReference type="InterPro" id="IPR045324">
    <property type="entry name" value="Small_multidrug_res"/>
</dbReference>
<keyword evidence="2" id="KW-0813">Transport</keyword>
<proteinExistence type="inferred from homology"/>
<dbReference type="Gene3D" id="1.10.3730.20">
    <property type="match status" value="1"/>
</dbReference>
<feature type="transmembrane region" description="Helical" evidence="9">
    <location>
        <begin position="118"/>
        <end position="137"/>
    </location>
</feature>
<evidence type="ECO:0000256" key="5">
    <source>
        <dbReference type="ARBA" id="ARBA00022989"/>
    </source>
</evidence>
<dbReference type="SUPFAM" id="SSF103481">
    <property type="entry name" value="Multidrug resistance efflux transporter EmrE"/>
    <property type="match status" value="1"/>
</dbReference>
<dbReference type="GO" id="GO:1990961">
    <property type="term" value="P:xenobiotic detoxification by transmembrane export across the plasma membrane"/>
    <property type="evidence" value="ECO:0007669"/>
    <property type="project" value="UniProtKB-ARBA"/>
</dbReference>